<dbReference type="EC" id="2.7.7.87" evidence="3 13"/>
<feature type="binding site" evidence="14">
    <location>
        <position position="170"/>
    </location>
    <ligand>
        <name>ATP</name>
        <dbReference type="ChEBI" id="CHEBI:30616"/>
    </ligand>
</feature>
<dbReference type="GO" id="GO:0008033">
    <property type="term" value="P:tRNA processing"/>
    <property type="evidence" value="ECO:0007669"/>
    <property type="project" value="UniProtKB-KW"/>
</dbReference>
<keyword evidence="6 13" id="KW-0808">Transferase</keyword>
<dbReference type="PANTHER" id="PTHR17490:SF16">
    <property type="entry name" value="THREONYLCARBAMOYL-AMP SYNTHASE"/>
    <property type="match status" value="1"/>
</dbReference>
<evidence type="ECO:0000313" key="16">
    <source>
        <dbReference type="EMBL" id="KPQ09544.1"/>
    </source>
</evidence>
<dbReference type="InterPro" id="IPR017945">
    <property type="entry name" value="DHBP_synth_RibB-like_a/b_dom"/>
</dbReference>
<dbReference type="GO" id="GO:0000049">
    <property type="term" value="F:tRNA binding"/>
    <property type="evidence" value="ECO:0007669"/>
    <property type="project" value="TreeGrafter"/>
</dbReference>
<feature type="binding site" evidence="14">
    <location>
        <position position="160"/>
    </location>
    <ligand>
        <name>L-threonine</name>
        <dbReference type="ChEBI" id="CHEBI:57926"/>
    </ligand>
</feature>
<evidence type="ECO:0000256" key="2">
    <source>
        <dbReference type="ARBA" id="ARBA00007663"/>
    </source>
</evidence>
<dbReference type="EMBL" id="FMBM01000001">
    <property type="protein sequence ID" value="SCC78302.1"/>
    <property type="molecule type" value="Genomic_DNA"/>
</dbReference>
<dbReference type="GO" id="GO:0061710">
    <property type="term" value="F:L-threonylcarbamoyladenylate synthase"/>
    <property type="evidence" value="ECO:0007669"/>
    <property type="project" value="UniProtKB-EC"/>
</dbReference>
<dbReference type="STRING" id="1653334.GA0071312_0204"/>
<feature type="binding site" evidence="14">
    <location>
        <position position="200"/>
    </location>
    <ligand>
        <name>L-threonine</name>
        <dbReference type="ChEBI" id="CHEBI:57926"/>
    </ligand>
</feature>
<dbReference type="NCBIfam" id="TIGR00057">
    <property type="entry name" value="L-threonylcarbamoyladenylate synthase"/>
    <property type="match status" value="1"/>
</dbReference>
<comment type="similarity">
    <text evidence="2 13">Belongs to the SUA5 family.</text>
</comment>
<comment type="subcellular location">
    <subcellularLocation>
        <location evidence="1 13">Cytoplasm</location>
    </subcellularLocation>
</comment>
<evidence type="ECO:0000256" key="7">
    <source>
        <dbReference type="ARBA" id="ARBA00022694"/>
    </source>
</evidence>
<evidence type="ECO:0000256" key="11">
    <source>
        <dbReference type="ARBA" id="ARBA00029774"/>
    </source>
</evidence>
<feature type="binding site" evidence="14">
    <location>
        <position position="162"/>
    </location>
    <ligand>
        <name>ATP</name>
        <dbReference type="ChEBI" id="CHEBI:30616"/>
    </ligand>
</feature>
<dbReference type="EMBL" id="LJSX01000026">
    <property type="protein sequence ID" value="KPQ09544.1"/>
    <property type="molecule type" value="Genomic_DNA"/>
</dbReference>
<feature type="binding site" evidence="14">
    <location>
        <position position="85"/>
    </location>
    <ligand>
        <name>L-threonine</name>
        <dbReference type="ChEBI" id="CHEBI:57926"/>
    </ligand>
</feature>
<dbReference type="PIRSF" id="PIRSF004930">
    <property type="entry name" value="Tln_factor_SUA5"/>
    <property type="match status" value="1"/>
</dbReference>
<feature type="domain" description="YrdC-like" evidence="15">
    <location>
        <begin position="31"/>
        <end position="218"/>
    </location>
</feature>
<dbReference type="PROSITE" id="PS51163">
    <property type="entry name" value="YRDC"/>
    <property type="match status" value="1"/>
</dbReference>
<proteinExistence type="inferred from homology"/>
<dbReference type="GO" id="GO:0005524">
    <property type="term" value="F:ATP binding"/>
    <property type="evidence" value="ECO:0007669"/>
    <property type="project" value="UniProtKB-UniRule"/>
</dbReference>
<keyword evidence="8 13" id="KW-0548">Nucleotidyltransferase</keyword>
<dbReference type="GO" id="GO:0003725">
    <property type="term" value="F:double-stranded RNA binding"/>
    <property type="evidence" value="ECO:0007669"/>
    <property type="project" value="UniProtKB-UniRule"/>
</dbReference>
<dbReference type="SUPFAM" id="SSF55821">
    <property type="entry name" value="YrdC/RibB"/>
    <property type="match status" value="1"/>
</dbReference>
<evidence type="ECO:0000256" key="3">
    <source>
        <dbReference type="ARBA" id="ARBA00012584"/>
    </source>
</evidence>
<dbReference type="AlphaFoldDB" id="A0A0P8BJI4"/>
<evidence type="ECO:0000256" key="6">
    <source>
        <dbReference type="ARBA" id="ARBA00022679"/>
    </source>
</evidence>
<evidence type="ECO:0000313" key="18">
    <source>
        <dbReference type="Proteomes" id="UP000050497"/>
    </source>
</evidence>
<keyword evidence="7 13" id="KW-0819">tRNA processing</keyword>
<dbReference type="Proteomes" id="UP000182800">
    <property type="component" value="Unassembled WGS sequence"/>
</dbReference>
<evidence type="ECO:0000256" key="8">
    <source>
        <dbReference type="ARBA" id="ARBA00022695"/>
    </source>
</evidence>
<keyword evidence="5 13" id="KW-0963">Cytoplasm</keyword>
<keyword evidence="19" id="KW-1185">Reference proteome</keyword>
<comment type="caution">
    <text evidence="16">The sequence shown here is derived from an EMBL/GenBank/DDBJ whole genome shotgun (WGS) entry which is preliminary data.</text>
</comment>
<dbReference type="PATRIC" id="fig|1653334.4.peg.667"/>
<evidence type="ECO:0000256" key="1">
    <source>
        <dbReference type="ARBA" id="ARBA00004496"/>
    </source>
</evidence>
<sequence>MNSTLTTPNRFATTEPSAPATFTTEMLFGDDAGIARAATLVRAGACVALPTETVYGLAADATDARAVAGIYEAKGRPRFNPLIAHCADFAGAVREGVFDAHARRLAEAFWPGPLTLVVPLAETARVSDLARAGLPSIALRVPDHPVATALLRAVDRPLAAPSANPSGRISPTEAAHVAHDMAGRIAAILDGGETRVGLESTIIACLGGAPRLLRPGGVSREALEAVLGFALADDSSASGAPSAPVAPGMLTSHYAPRARVRLNAETIEPDEAALLFGTVSPRGIDEAVAARNLSESGDLREAAANLFGAMRALDETGAAGIAVTPIPEHGLGAAIMDRLRRAAADRG</sequence>
<dbReference type="InterPro" id="IPR006070">
    <property type="entry name" value="Sua5-like_dom"/>
</dbReference>
<dbReference type="GO" id="GO:0006450">
    <property type="term" value="P:regulation of translational fidelity"/>
    <property type="evidence" value="ECO:0007669"/>
    <property type="project" value="TreeGrafter"/>
</dbReference>
<comment type="catalytic activity">
    <reaction evidence="12 13">
        <text>L-threonine + hydrogencarbonate + ATP = L-threonylcarbamoyladenylate + diphosphate + H2O</text>
        <dbReference type="Rhea" id="RHEA:36407"/>
        <dbReference type="ChEBI" id="CHEBI:15377"/>
        <dbReference type="ChEBI" id="CHEBI:17544"/>
        <dbReference type="ChEBI" id="CHEBI:30616"/>
        <dbReference type="ChEBI" id="CHEBI:33019"/>
        <dbReference type="ChEBI" id="CHEBI:57926"/>
        <dbReference type="ChEBI" id="CHEBI:73682"/>
        <dbReference type="EC" id="2.7.7.87"/>
    </reaction>
</comment>
<keyword evidence="9 13" id="KW-0547">Nucleotide-binding</keyword>
<gene>
    <name evidence="16" type="primary">rimN</name>
    <name evidence="17" type="ORF">GA0071312_0204</name>
    <name evidence="16" type="ORF">HLUCCO17_14590</name>
</gene>
<dbReference type="Proteomes" id="UP000050497">
    <property type="component" value="Unassembled WGS sequence"/>
</dbReference>
<keyword evidence="10 13" id="KW-0067">ATP-binding</keyword>
<evidence type="ECO:0000313" key="17">
    <source>
        <dbReference type="EMBL" id="SCC78302.1"/>
    </source>
</evidence>
<accession>A0A0P8BJI4</accession>
<evidence type="ECO:0000256" key="10">
    <source>
        <dbReference type="ARBA" id="ARBA00022840"/>
    </source>
</evidence>
<evidence type="ECO:0000259" key="15">
    <source>
        <dbReference type="PROSITE" id="PS51163"/>
    </source>
</evidence>
<feature type="binding site" evidence="14">
    <location>
        <position position="254"/>
    </location>
    <ligand>
        <name>ATP</name>
        <dbReference type="ChEBI" id="CHEBI:30616"/>
    </ligand>
</feature>
<feature type="binding site" evidence="14">
    <location>
        <position position="80"/>
    </location>
    <ligand>
        <name>ATP</name>
        <dbReference type="ChEBI" id="CHEBI:30616"/>
    </ligand>
</feature>
<dbReference type="GO" id="GO:0005737">
    <property type="term" value="C:cytoplasm"/>
    <property type="evidence" value="ECO:0007669"/>
    <property type="project" value="UniProtKB-SubCell"/>
</dbReference>
<protein>
    <recommendedName>
        <fullName evidence="4 13">Threonylcarbamoyl-AMP synthase</fullName>
        <shortName evidence="13">TC-AMP synthase</shortName>
        <ecNumber evidence="3 13">2.7.7.87</ecNumber>
    </recommendedName>
    <alternativeName>
        <fullName evidence="11 13">L-threonylcarbamoyladenylate synthase</fullName>
    </alternativeName>
</protein>
<reference evidence="16 18" key="1">
    <citation type="submission" date="2015-09" db="EMBL/GenBank/DDBJ databases">
        <title>Identification and resolution of microdiversity through metagenomic sequencing of parallel consortia.</title>
        <authorList>
            <person name="Nelson W.C."/>
            <person name="Romine M.F."/>
            <person name="Lindemann S.R."/>
        </authorList>
    </citation>
    <scope>NUCLEOTIDE SEQUENCE [LARGE SCALE GENOMIC DNA]</scope>
    <source>
        <strain evidence="16">HL-109</strain>
    </source>
</reference>
<dbReference type="Gene3D" id="3.90.870.10">
    <property type="entry name" value="DHBP synthase"/>
    <property type="match status" value="1"/>
</dbReference>
<dbReference type="InterPro" id="IPR010923">
    <property type="entry name" value="T(6)A37_SUA5"/>
</dbReference>
<evidence type="ECO:0000313" key="19">
    <source>
        <dbReference type="Proteomes" id="UP000182800"/>
    </source>
</evidence>
<evidence type="ECO:0000256" key="12">
    <source>
        <dbReference type="ARBA" id="ARBA00048366"/>
    </source>
</evidence>
<reference evidence="17 19" key="2">
    <citation type="submission" date="2016-08" db="EMBL/GenBank/DDBJ databases">
        <authorList>
            <person name="Varghese N."/>
            <person name="Submissions Spin"/>
        </authorList>
    </citation>
    <scope>NUCLEOTIDE SEQUENCE [LARGE SCALE GENOMIC DNA]</scope>
    <source>
        <strain evidence="17 19">HL-109</strain>
    </source>
</reference>
<evidence type="ECO:0000256" key="4">
    <source>
        <dbReference type="ARBA" id="ARBA00015492"/>
    </source>
</evidence>
<evidence type="ECO:0000256" key="14">
    <source>
        <dbReference type="PIRSR" id="PIRSR004930-1"/>
    </source>
</evidence>
<comment type="function">
    <text evidence="13">Required for the formation of a threonylcarbamoyl group on adenosine at position 37 (t(6)A37) in tRNAs that read codons beginning with adenine.</text>
</comment>
<evidence type="ECO:0000256" key="13">
    <source>
        <dbReference type="PIRNR" id="PIRNR004930"/>
    </source>
</evidence>
<feature type="binding site" evidence="14">
    <location>
        <position position="140"/>
    </location>
    <ligand>
        <name>L-threonine</name>
        <dbReference type="ChEBI" id="CHEBI:57926"/>
    </ligand>
</feature>
<dbReference type="InterPro" id="IPR038385">
    <property type="entry name" value="Sua5/YwlC_C"/>
</dbReference>
<dbReference type="Gene3D" id="3.40.50.11030">
    <property type="entry name" value="Threonylcarbamoyl-AMP synthase, C-terminal domain"/>
    <property type="match status" value="1"/>
</dbReference>
<name>A0A0P8BJI4_9HYPH</name>
<dbReference type="Pfam" id="PF01300">
    <property type="entry name" value="Sua5_yciO_yrdC"/>
    <property type="match status" value="1"/>
</dbReference>
<dbReference type="InterPro" id="IPR005145">
    <property type="entry name" value="Sua5_C"/>
</dbReference>
<evidence type="ECO:0000256" key="9">
    <source>
        <dbReference type="ARBA" id="ARBA00022741"/>
    </source>
</evidence>
<feature type="binding site" evidence="14">
    <location>
        <position position="76"/>
    </location>
    <ligand>
        <name>ATP</name>
        <dbReference type="ChEBI" id="CHEBI:30616"/>
    </ligand>
</feature>
<dbReference type="InterPro" id="IPR050156">
    <property type="entry name" value="TC-AMP_synthase_SUA5"/>
</dbReference>
<dbReference type="PANTHER" id="PTHR17490">
    <property type="entry name" value="SUA5"/>
    <property type="match status" value="1"/>
</dbReference>
<dbReference type="Pfam" id="PF03481">
    <property type="entry name" value="Sua5_C"/>
    <property type="match status" value="1"/>
</dbReference>
<feature type="binding site" evidence="14">
    <location>
        <position position="53"/>
    </location>
    <ligand>
        <name>L-threonine</name>
        <dbReference type="ChEBI" id="CHEBI:57926"/>
    </ligand>
</feature>
<evidence type="ECO:0000256" key="5">
    <source>
        <dbReference type="ARBA" id="ARBA00022490"/>
    </source>
</evidence>
<feature type="binding site" evidence="14">
    <location>
        <position position="214"/>
    </location>
    <ligand>
        <name>ATP</name>
        <dbReference type="ChEBI" id="CHEBI:30616"/>
    </ligand>
</feature>
<organism evidence="16 18">
    <name type="scientific">Saliniramus fredricksonii</name>
    <dbReference type="NCBI Taxonomy" id="1653334"/>
    <lineage>
        <taxon>Bacteria</taxon>
        <taxon>Pseudomonadati</taxon>
        <taxon>Pseudomonadota</taxon>
        <taxon>Alphaproteobacteria</taxon>
        <taxon>Hyphomicrobiales</taxon>
        <taxon>Salinarimonadaceae</taxon>
        <taxon>Saliniramus</taxon>
    </lineage>
</organism>